<keyword evidence="1" id="KW-0812">Transmembrane</keyword>
<keyword evidence="3" id="KW-1185">Reference proteome</keyword>
<dbReference type="RefSeq" id="WP_075776263.1">
    <property type="nucleotide sequence ID" value="NZ_CP019437.1"/>
</dbReference>
<name>A0ABN4X8K6_9RHOB</name>
<gene>
    <name evidence="2" type="ORF">BMG03_06345</name>
</gene>
<evidence type="ECO:0000313" key="2">
    <source>
        <dbReference type="EMBL" id="AQS47460.1"/>
    </source>
</evidence>
<feature type="transmembrane region" description="Helical" evidence="1">
    <location>
        <begin position="28"/>
        <end position="47"/>
    </location>
</feature>
<evidence type="ECO:0000256" key="1">
    <source>
        <dbReference type="SAM" id="Phobius"/>
    </source>
</evidence>
<protein>
    <recommendedName>
        <fullName evidence="4">Aa3-type cytochrome c oxidase subunit IV</fullName>
    </recommendedName>
</protein>
<reference evidence="2 3" key="1">
    <citation type="submission" date="2017-01" db="EMBL/GenBank/DDBJ databases">
        <title>The complete genome sequence of a sulfur-oxidizing marine bacterium Thioclava sp. 25B10_4T.</title>
        <authorList>
            <person name="Liu Y."/>
            <person name="Lai Q."/>
            <person name="Shao Z."/>
        </authorList>
    </citation>
    <scope>NUCLEOTIDE SEQUENCE [LARGE SCALE GENOMIC DNA]</scope>
    <source>
        <strain evidence="2 3">25B10_4</strain>
    </source>
</reference>
<evidence type="ECO:0000313" key="3">
    <source>
        <dbReference type="Proteomes" id="UP000185622"/>
    </source>
</evidence>
<dbReference type="EMBL" id="CP019437">
    <property type="protein sequence ID" value="AQS47460.1"/>
    <property type="molecule type" value="Genomic_DNA"/>
</dbReference>
<dbReference type="Proteomes" id="UP000185622">
    <property type="component" value="Chromosome"/>
</dbReference>
<accession>A0ABN4X8K6</accession>
<feature type="transmembrane region" description="Helical" evidence="1">
    <location>
        <begin position="53"/>
        <end position="73"/>
    </location>
</feature>
<keyword evidence="1" id="KW-0472">Membrane</keyword>
<organism evidence="2 3">
    <name type="scientific">Thioclava nitratireducens</name>
    <dbReference type="NCBI Taxonomy" id="1915078"/>
    <lineage>
        <taxon>Bacteria</taxon>
        <taxon>Pseudomonadati</taxon>
        <taxon>Pseudomonadota</taxon>
        <taxon>Alphaproteobacteria</taxon>
        <taxon>Rhodobacterales</taxon>
        <taxon>Paracoccaceae</taxon>
        <taxon>Thioclava</taxon>
    </lineage>
</organism>
<proteinExistence type="predicted"/>
<keyword evidence="1" id="KW-1133">Transmembrane helix</keyword>
<evidence type="ECO:0008006" key="4">
    <source>
        <dbReference type="Google" id="ProtNLM"/>
    </source>
</evidence>
<sequence>MTMTTADSGVSAYAANHSETEHKQITPAFMFTLALVVVALAAGMVVTMGLGGLILWAVGATWIMLALLVVMTAGG</sequence>